<dbReference type="GO" id="GO:0006631">
    <property type="term" value="P:fatty acid metabolic process"/>
    <property type="evidence" value="ECO:0007669"/>
    <property type="project" value="UniProtKB-KW"/>
</dbReference>
<keyword evidence="9" id="KW-0443">Lipid metabolism</keyword>
<evidence type="ECO:0000256" key="1">
    <source>
        <dbReference type="ARBA" id="ARBA00004275"/>
    </source>
</evidence>
<evidence type="ECO:0000313" key="21">
    <source>
        <dbReference type="EMBL" id="KAJ1969438.1"/>
    </source>
</evidence>
<dbReference type="SUPFAM" id="SSF52777">
    <property type="entry name" value="CoA-dependent acyltransferases"/>
    <property type="match status" value="2"/>
</dbReference>
<evidence type="ECO:0000256" key="14">
    <source>
        <dbReference type="ARBA" id="ARBA00052702"/>
    </source>
</evidence>
<dbReference type="InterPro" id="IPR042231">
    <property type="entry name" value="Cho/carn_acyl_trans_2"/>
</dbReference>
<keyword evidence="11" id="KW-0472">Membrane</keyword>
<name>A0A9W8AUE5_9FUNG</name>
<comment type="caution">
    <text evidence="21">The sequence shown here is derived from an EMBL/GenBank/DDBJ whole genome shotgun (WGS) entry which is preliminary data.</text>
</comment>
<keyword evidence="8" id="KW-0809">Transit peptide</keyword>
<dbReference type="AlphaFoldDB" id="A0A9W8AUE5"/>
<gene>
    <name evidence="21" type="primary">CAT2_2</name>
    <name evidence="21" type="ORF">IWQ62_000624</name>
</gene>
<evidence type="ECO:0000256" key="8">
    <source>
        <dbReference type="ARBA" id="ARBA00022946"/>
    </source>
</evidence>
<dbReference type="OrthoDB" id="240216at2759"/>
<dbReference type="EC" id="2.3.1.7" evidence="16"/>
<dbReference type="Gene3D" id="3.30.559.70">
    <property type="entry name" value="Choline/Carnitine o-acyltransferase, domain 2"/>
    <property type="match status" value="1"/>
</dbReference>
<evidence type="ECO:0000256" key="3">
    <source>
        <dbReference type="ARBA" id="ARBA00005232"/>
    </source>
</evidence>
<comment type="subcellular location">
    <subcellularLocation>
        <location evidence="2">Mitochondrion inner membrane</location>
        <topology evidence="2">Peripheral membrane protein</topology>
        <orientation evidence="2">Matrix side</orientation>
    </subcellularLocation>
    <subcellularLocation>
        <location evidence="1">Peroxisome</location>
    </subcellularLocation>
</comment>
<evidence type="ECO:0000259" key="20">
    <source>
        <dbReference type="Pfam" id="PF00755"/>
    </source>
</evidence>
<reference evidence="21" key="1">
    <citation type="submission" date="2022-07" db="EMBL/GenBank/DDBJ databases">
        <title>Phylogenomic reconstructions and comparative analyses of Kickxellomycotina fungi.</title>
        <authorList>
            <person name="Reynolds N.K."/>
            <person name="Stajich J.E."/>
            <person name="Barry K."/>
            <person name="Grigoriev I.V."/>
            <person name="Crous P."/>
            <person name="Smith M.E."/>
        </authorList>
    </citation>
    <scope>NUCLEOTIDE SEQUENCE</scope>
    <source>
        <strain evidence="21">RSA 1196</strain>
    </source>
</reference>
<evidence type="ECO:0000256" key="15">
    <source>
        <dbReference type="ARBA" id="ARBA00053195"/>
    </source>
</evidence>
<dbReference type="PROSITE" id="PS00439">
    <property type="entry name" value="ACYLTRANSF_C_1"/>
    <property type="match status" value="1"/>
</dbReference>
<dbReference type="GO" id="GO:0005777">
    <property type="term" value="C:peroxisome"/>
    <property type="evidence" value="ECO:0007669"/>
    <property type="project" value="UniProtKB-SubCell"/>
</dbReference>
<comment type="similarity">
    <text evidence="3 19">Belongs to the carnitine/choline acetyltransferase family.</text>
</comment>
<evidence type="ECO:0000256" key="10">
    <source>
        <dbReference type="ARBA" id="ARBA00023128"/>
    </source>
</evidence>
<feature type="domain" description="Choline/carnitine acyltransferase" evidence="20">
    <location>
        <begin position="32"/>
        <end position="593"/>
    </location>
</feature>
<keyword evidence="7" id="KW-0276">Fatty acid metabolism</keyword>
<dbReference type="InterPro" id="IPR023213">
    <property type="entry name" value="CAT-like_dom_sf"/>
</dbReference>
<evidence type="ECO:0000256" key="16">
    <source>
        <dbReference type="ARBA" id="ARBA00066910"/>
    </source>
</evidence>
<protein>
    <recommendedName>
        <fullName evidence="17">Carnitine O-acetyltransferase, mitochondrial</fullName>
        <ecNumber evidence="16">2.3.1.7</ecNumber>
    </recommendedName>
</protein>
<dbReference type="PANTHER" id="PTHR22589:SF103">
    <property type="entry name" value="CARNITINE O-ACETYL-TRANSFERASE, ISOFORM A-RELATED"/>
    <property type="match status" value="1"/>
</dbReference>
<dbReference type="PROSITE" id="PS00440">
    <property type="entry name" value="ACYLTRANSF_C_2"/>
    <property type="match status" value="1"/>
</dbReference>
<keyword evidence="6" id="KW-0999">Mitochondrion inner membrane</keyword>
<proteinExistence type="inferred from homology"/>
<evidence type="ECO:0000256" key="5">
    <source>
        <dbReference type="ARBA" id="ARBA00022679"/>
    </source>
</evidence>
<dbReference type="Pfam" id="PF00755">
    <property type="entry name" value="Carn_acyltransf"/>
    <property type="match status" value="1"/>
</dbReference>
<dbReference type="GO" id="GO:0005743">
    <property type="term" value="C:mitochondrial inner membrane"/>
    <property type="evidence" value="ECO:0007669"/>
    <property type="project" value="UniProtKB-SubCell"/>
</dbReference>
<dbReference type="PANTHER" id="PTHR22589">
    <property type="entry name" value="CARNITINE O-ACYLTRANSFERASE"/>
    <property type="match status" value="1"/>
</dbReference>
<evidence type="ECO:0000256" key="7">
    <source>
        <dbReference type="ARBA" id="ARBA00022832"/>
    </source>
</evidence>
<keyword evidence="5 19" id="KW-0808">Transferase</keyword>
<evidence type="ECO:0000256" key="12">
    <source>
        <dbReference type="ARBA" id="ARBA00023140"/>
    </source>
</evidence>
<evidence type="ECO:0000256" key="19">
    <source>
        <dbReference type="RuleBase" id="RU003801"/>
    </source>
</evidence>
<comment type="function">
    <text evidence="15">Carnitine acetylase is specific for short chain fatty acids. Carnitine acetylase seems to affect the flux through the pyruvate dehydrogenase complex. It may be involved as well in the transport of acetyl-CoA into mitochondria.</text>
</comment>
<organism evidence="21 22">
    <name type="scientific">Dispira parvispora</name>
    <dbReference type="NCBI Taxonomy" id="1520584"/>
    <lineage>
        <taxon>Eukaryota</taxon>
        <taxon>Fungi</taxon>
        <taxon>Fungi incertae sedis</taxon>
        <taxon>Zoopagomycota</taxon>
        <taxon>Kickxellomycotina</taxon>
        <taxon>Dimargaritomycetes</taxon>
        <taxon>Dimargaritales</taxon>
        <taxon>Dimargaritaceae</taxon>
        <taxon>Dispira</taxon>
    </lineage>
</organism>
<accession>A0A9W8AUE5</accession>
<keyword evidence="4" id="KW-0813">Transport</keyword>
<keyword evidence="13 19" id="KW-0012">Acyltransferase</keyword>
<dbReference type="InterPro" id="IPR000542">
    <property type="entry name" value="Carn_acyl_trans"/>
</dbReference>
<evidence type="ECO:0000256" key="13">
    <source>
        <dbReference type="ARBA" id="ARBA00023315"/>
    </source>
</evidence>
<evidence type="ECO:0000256" key="9">
    <source>
        <dbReference type="ARBA" id="ARBA00023098"/>
    </source>
</evidence>
<dbReference type="GO" id="GO:0004092">
    <property type="term" value="F:carnitine O-acetyltransferase activity"/>
    <property type="evidence" value="ECO:0007669"/>
    <property type="project" value="UniProtKB-EC"/>
</dbReference>
<keyword evidence="22" id="KW-1185">Reference proteome</keyword>
<dbReference type="Proteomes" id="UP001150925">
    <property type="component" value="Unassembled WGS sequence"/>
</dbReference>
<evidence type="ECO:0000256" key="18">
    <source>
        <dbReference type="PIRSR" id="PIRSR600542-1"/>
    </source>
</evidence>
<evidence type="ECO:0000313" key="22">
    <source>
        <dbReference type="Proteomes" id="UP001150925"/>
    </source>
</evidence>
<dbReference type="FunFam" id="3.30.559.70:FF:000007">
    <property type="entry name" value="Carnitine O-acetyltransferase, mitochondrial"/>
    <property type="match status" value="1"/>
</dbReference>
<dbReference type="GO" id="GO:0009437">
    <property type="term" value="P:carnitine metabolic process"/>
    <property type="evidence" value="ECO:0007669"/>
    <property type="project" value="TreeGrafter"/>
</dbReference>
<comment type="catalytic activity">
    <reaction evidence="14">
        <text>(R)-carnitine + acetyl-CoA = O-acetyl-(R)-carnitine + CoA</text>
        <dbReference type="Rhea" id="RHEA:21136"/>
        <dbReference type="ChEBI" id="CHEBI:16347"/>
        <dbReference type="ChEBI" id="CHEBI:57287"/>
        <dbReference type="ChEBI" id="CHEBI:57288"/>
        <dbReference type="ChEBI" id="CHEBI:57589"/>
        <dbReference type="EC" id="2.3.1.7"/>
    </reaction>
</comment>
<evidence type="ECO:0000256" key="6">
    <source>
        <dbReference type="ARBA" id="ARBA00022792"/>
    </source>
</evidence>
<keyword evidence="10" id="KW-0496">Mitochondrion</keyword>
<feature type="active site" description="Proton acceptor" evidence="18">
    <location>
        <position position="325"/>
    </location>
</feature>
<sequence length="615" mass="68817">MSTGIPKTTTAATQSPSLQGQLYQHQKELPSLPVPNLKATAAKYLQTVRPFLSPNELATTTQHVRDFVESEQGTLLQQRLQQRASQPGMTNWLADWWDDIAYLRVRDPVVVFVSYFFAFNDDKMRQLPAQRAADIAFSAWQFRNQVVNEILSPEYVRQSPLCMASFKNMFHTCRIPASNVDFLQHYSPADCSHFAVVRKNRFYKVSAVHDGDGQPLTVAELEHQLQAILDDTSSTSPAVGVLSAGNRDQWAGDREQILAASPLNASVLKELESAAFLICLDEDRPVTRDEHSRLCWHGNGRNRFYDKPLQFFVTDNGRAGFLAEHAGMDGTATSRLCNYVLSHAAQVYSTPESQSVRDTLPTPVPLDFVVNDPLKRAIATAETKFDQLIQGHQLRVLAYSGYGKNLIKQFRLSPDAYVQMLMQLAYYRMHGTDGATYESVQTRRFSRGRTEVCRSVSVESSAWVKAMDSSSVTPSHKLQLLQRAVTSHSQYMKEAGAGYGIDRHLFGLRMCLRPDEPKPAMFTDPIFSKSSHWVLSTSQLSSPHFDGWGYGEVVPDGYGLAYMIKDDSLHFNITCVSDPAAPVNADHLLHYLQQAADDMRTLVQSATNSESSAKL</sequence>
<dbReference type="EMBL" id="JANBPY010000059">
    <property type="protein sequence ID" value="KAJ1969438.1"/>
    <property type="molecule type" value="Genomic_DNA"/>
</dbReference>
<evidence type="ECO:0000256" key="11">
    <source>
        <dbReference type="ARBA" id="ARBA00023136"/>
    </source>
</evidence>
<dbReference type="InterPro" id="IPR039551">
    <property type="entry name" value="Cho/carn_acyl_trans"/>
</dbReference>
<keyword evidence="12" id="KW-0576">Peroxisome</keyword>
<evidence type="ECO:0000256" key="2">
    <source>
        <dbReference type="ARBA" id="ARBA00004443"/>
    </source>
</evidence>
<dbReference type="Gene3D" id="3.30.559.10">
    <property type="entry name" value="Chloramphenicol acetyltransferase-like domain"/>
    <property type="match status" value="1"/>
</dbReference>
<evidence type="ECO:0000256" key="4">
    <source>
        <dbReference type="ARBA" id="ARBA00022448"/>
    </source>
</evidence>
<evidence type="ECO:0000256" key="17">
    <source>
        <dbReference type="ARBA" id="ARBA00073438"/>
    </source>
</evidence>